<dbReference type="SUPFAM" id="SSF53681">
    <property type="entry name" value="Aspartate/glutamate racemase"/>
    <property type="match status" value="2"/>
</dbReference>
<gene>
    <name evidence="3" type="ORF">GCM10023333_24040</name>
</gene>
<evidence type="ECO:0000313" key="4">
    <source>
        <dbReference type="Proteomes" id="UP001499988"/>
    </source>
</evidence>
<dbReference type="PANTHER" id="PTHR21198">
    <property type="entry name" value="GLUTAMATE RACEMASE"/>
    <property type="match status" value="1"/>
</dbReference>
<reference evidence="4" key="1">
    <citation type="journal article" date="2019" name="Int. J. Syst. Evol. Microbiol.">
        <title>The Global Catalogue of Microorganisms (GCM) 10K type strain sequencing project: providing services to taxonomists for standard genome sequencing and annotation.</title>
        <authorList>
            <consortium name="The Broad Institute Genomics Platform"/>
            <consortium name="The Broad Institute Genome Sequencing Center for Infectious Disease"/>
            <person name="Wu L."/>
            <person name="Ma J."/>
        </authorList>
    </citation>
    <scope>NUCLEOTIDE SEQUENCE [LARGE SCALE GENOMIC DNA]</scope>
    <source>
        <strain evidence="4">JCM 18401</strain>
    </source>
</reference>
<comment type="caution">
    <text evidence="3">The sequence shown here is derived from an EMBL/GenBank/DDBJ whole genome shotgun (WGS) entry which is preliminary data.</text>
</comment>
<comment type="similarity">
    <text evidence="1">Belongs to the aspartate/glutamate racemases family.</text>
</comment>
<dbReference type="InterPro" id="IPR015942">
    <property type="entry name" value="Asp/Glu/hydantoin_racemase"/>
</dbReference>
<dbReference type="EMBL" id="BAABJZ010000081">
    <property type="protein sequence ID" value="GAA4889973.1"/>
    <property type="molecule type" value="Genomic_DNA"/>
</dbReference>
<evidence type="ECO:0000256" key="2">
    <source>
        <dbReference type="ARBA" id="ARBA00023235"/>
    </source>
</evidence>
<evidence type="ECO:0000313" key="3">
    <source>
        <dbReference type="EMBL" id="GAA4889973.1"/>
    </source>
</evidence>
<dbReference type="Gene3D" id="3.40.50.1860">
    <property type="match status" value="2"/>
</dbReference>
<name>A0ABP9EZ53_9GAMM</name>
<dbReference type="PANTHER" id="PTHR21198:SF7">
    <property type="entry name" value="ASPARTATE-GLUTAMATE RACEMASE FAMILY"/>
    <property type="match status" value="1"/>
</dbReference>
<organism evidence="3 4">
    <name type="scientific">Ferrimonas pelagia</name>
    <dbReference type="NCBI Taxonomy" id="1177826"/>
    <lineage>
        <taxon>Bacteria</taxon>
        <taxon>Pseudomonadati</taxon>
        <taxon>Pseudomonadota</taxon>
        <taxon>Gammaproteobacteria</taxon>
        <taxon>Alteromonadales</taxon>
        <taxon>Ferrimonadaceae</taxon>
        <taxon>Ferrimonas</taxon>
    </lineage>
</organism>
<dbReference type="Proteomes" id="UP001499988">
    <property type="component" value="Unassembled WGS sequence"/>
</dbReference>
<dbReference type="Pfam" id="PF01177">
    <property type="entry name" value="Asp_Glu_race"/>
    <property type="match status" value="1"/>
</dbReference>
<keyword evidence="2" id="KW-0413">Isomerase</keyword>
<dbReference type="NCBIfam" id="TIGR00035">
    <property type="entry name" value="asp_race"/>
    <property type="match status" value="1"/>
</dbReference>
<proteinExistence type="inferred from homology"/>
<sequence>MKTVGLLGGMSWESTASYYRALNQGVKAKLGGLHSAKVCLYSVDFHEIERLQDLGQWEQAAEILAQAALSVQAGGADLLLICTNTMHKVAPQIERALSIPLLHIADATAAVLKADDVSKVGLLGTRFTMEQDFYKGRLADKFGIEVVVPDAAQRETVHRIIYDELCQGQVRDDSRERYLAIVNQLFEQGAEAVILGCTEIALLIEQQHTRVPLYDTTAIHAAEAVRWATQQEDASKPSGD</sequence>
<dbReference type="RefSeq" id="WP_345335644.1">
    <property type="nucleotide sequence ID" value="NZ_BAABJZ010000081.1"/>
</dbReference>
<dbReference type="InterPro" id="IPR001920">
    <property type="entry name" value="Asp/Glu_race"/>
</dbReference>
<protein>
    <submittedName>
        <fullName evidence="3">Aspartate/glutamate racemase family protein</fullName>
    </submittedName>
</protein>
<keyword evidence="4" id="KW-1185">Reference proteome</keyword>
<dbReference type="InterPro" id="IPR004380">
    <property type="entry name" value="Asp_race"/>
</dbReference>
<accession>A0ABP9EZ53</accession>
<evidence type="ECO:0000256" key="1">
    <source>
        <dbReference type="ARBA" id="ARBA00007847"/>
    </source>
</evidence>